<name>A0AB39IDI3_9GAMM</name>
<dbReference type="Gene3D" id="3.30.429.10">
    <property type="entry name" value="Macrophage Migration Inhibitory Factor"/>
    <property type="match status" value="1"/>
</dbReference>
<dbReference type="AlphaFoldDB" id="A0AB39IDI3"/>
<gene>
    <name evidence="3" type="ORF">LF923_0006920</name>
</gene>
<dbReference type="EMBL" id="CP162411">
    <property type="protein sequence ID" value="XDL15971.1"/>
    <property type="molecule type" value="Genomic_DNA"/>
</dbReference>
<evidence type="ECO:0000256" key="1">
    <source>
        <dbReference type="ARBA" id="ARBA00023235"/>
    </source>
</evidence>
<evidence type="ECO:0000313" key="3">
    <source>
        <dbReference type="EMBL" id="XDL15971.1"/>
    </source>
</evidence>
<dbReference type="Pfam" id="PF01361">
    <property type="entry name" value="Tautomerase"/>
    <property type="match status" value="1"/>
</dbReference>
<dbReference type="RefSeq" id="WP_226102045.1">
    <property type="nucleotide sequence ID" value="NZ_CP162411.1"/>
</dbReference>
<organism evidence="3">
    <name type="scientific">Dickeya oryzae</name>
    <dbReference type="NCBI Taxonomy" id="1240404"/>
    <lineage>
        <taxon>Bacteria</taxon>
        <taxon>Pseudomonadati</taxon>
        <taxon>Pseudomonadota</taxon>
        <taxon>Gammaproteobacteria</taxon>
        <taxon>Enterobacterales</taxon>
        <taxon>Pectobacteriaceae</taxon>
        <taxon>Dickeya</taxon>
    </lineage>
</organism>
<evidence type="ECO:0000259" key="2">
    <source>
        <dbReference type="Pfam" id="PF01361"/>
    </source>
</evidence>
<sequence length="102" mass="11726">MDLIRHPLPGWFKAEFLAELSCNTLSNWPNCKSRTVEQKRRLAELITRYAVEKAGVSQDDVTLIMHAIHLKSMRFGGEKPVSDHQPFYALSKQVRKTNRPCS</sequence>
<dbReference type="InterPro" id="IPR004370">
    <property type="entry name" value="4-OT-like_dom"/>
</dbReference>
<reference evidence="3" key="1">
    <citation type="submission" date="2024-07" db="EMBL/GenBank/DDBJ databases">
        <authorList>
            <person name="Pedron J."/>
        </authorList>
    </citation>
    <scope>NUCLEOTIDE SEQUENCE</scope>
    <source>
        <strain evidence="3">A642-S2-A17</strain>
    </source>
</reference>
<dbReference type="GO" id="GO:0016853">
    <property type="term" value="F:isomerase activity"/>
    <property type="evidence" value="ECO:0007669"/>
    <property type="project" value="UniProtKB-KW"/>
</dbReference>
<proteinExistence type="predicted"/>
<feature type="domain" description="4-oxalocrotonate tautomerase-like" evidence="2">
    <location>
        <begin position="33"/>
        <end position="78"/>
    </location>
</feature>
<dbReference type="InterPro" id="IPR014347">
    <property type="entry name" value="Tautomerase/MIF_sf"/>
</dbReference>
<keyword evidence="1" id="KW-0413">Isomerase</keyword>
<protein>
    <submittedName>
        <fullName evidence="3">Tautomerase family protein</fullName>
    </submittedName>
</protein>
<dbReference type="SUPFAM" id="SSF55331">
    <property type="entry name" value="Tautomerase/MIF"/>
    <property type="match status" value="1"/>
</dbReference>
<accession>A0AB39IDI3</accession>